<dbReference type="Proteomes" id="UP000252355">
    <property type="component" value="Unassembled WGS sequence"/>
</dbReference>
<organism evidence="1 2">
    <name type="scientific">Candidatus Ozemobacter sibiricus</name>
    <dbReference type="NCBI Taxonomy" id="2268124"/>
    <lineage>
        <taxon>Bacteria</taxon>
        <taxon>Candidatus Ozemobacteria</taxon>
        <taxon>Candidatus Ozemobacterales</taxon>
        <taxon>Candidatus Ozemobacteraceae</taxon>
        <taxon>Candidatus Ozemobacter</taxon>
    </lineage>
</organism>
<dbReference type="Pfam" id="PF04463">
    <property type="entry name" value="2-thiour_desulf"/>
    <property type="match status" value="1"/>
</dbReference>
<dbReference type="EMBL" id="QOQW01000012">
    <property type="protein sequence ID" value="RCK79479.1"/>
    <property type="molecule type" value="Genomic_DNA"/>
</dbReference>
<dbReference type="PANTHER" id="PTHR30087:SF1">
    <property type="entry name" value="HYPOTHETICAL CYTOSOLIC PROTEIN"/>
    <property type="match status" value="1"/>
</dbReference>
<proteinExistence type="predicted"/>
<evidence type="ECO:0000313" key="2">
    <source>
        <dbReference type="Proteomes" id="UP000252355"/>
    </source>
</evidence>
<dbReference type="AlphaFoldDB" id="A0A367ZNZ2"/>
<dbReference type="InterPro" id="IPR007553">
    <property type="entry name" value="2-thiour_desulf"/>
</dbReference>
<protein>
    <submittedName>
        <fullName evidence="1">Purine nucleoside phosphorylase</fullName>
    </submittedName>
</protein>
<reference evidence="1 2" key="1">
    <citation type="submission" date="2018-05" db="EMBL/GenBank/DDBJ databases">
        <title>A metagenomic window into the 2 km-deep terrestrial subsurface aquifer revealed taxonomically and functionally diverse microbial community comprising novel uncultured bacterial lineages.</title>
        <authorList>
            <person name="Kadnikov V.V."/>
            <person name="Mardanov A.V."/>
            <person name="Beletsky A.V."/>
            <person name="Banks D."/>
            <person name="Pimenov N.V."/>
            <person name="Frank Y.A."/>
            <person name="Karnachuk O.V."/>
            <person name="Ravin N.V."/>
        </authorList>
    </citation>
    <scope>NUCLEOTIDE SEQUENCE [LARGE SCALE GENOMIC DNA]</scope>
    <source>
        <strain evidence="1">BY5</strain>
    </source>
</reference>
<comment type="caution">
    <text evidence="1">The sequence shown here is derived from an EMBL/GenBank/DDBJ whole genome shotgun (WGS) entry which is preliminary data.</text>
</comment>
<evidence type="ECO:0000313" key="1">
    <source>
        <dbReference type="EMBL" id="RCK79479.1"/>
    </source>
</evidence>
<name>A0A367ZNZ2_9BACT</name>
<dbReference type="PANTHER" id="PTHR30087">
    <property type="entry name" value="INNER MEMBRANE PROTEIN"/>
    <property type="match status" value="1"/>
</dbReference>
<gene>
    <name evidence="1" type="ORF">OZSIB_4233</name>
</gene>
<accession>A0A367ZNZ2</accession>
<sequence>MPVILISACLIGVRCTWRGAAAASATVERFQALLAGGAARRAIFIPICPEQLGGLPTPRPPAELQASATLILAGRGQVRTRDGHDCTAAYLRGAEETRRLARLTGAGLAVLRDRSPACGVRAIHAGFFTGALAAGRGVTAQALREEGIPLLTAEEFLAAWPPFGAGESPGDGWVYLA</sequence>